<reference evidence="1 2" key="1">
    <citation type="journal article" date="2014" name="PLoS Genet.">
        <title>Phylogenetically driven sequencing of extremely halophilic archaea reveals strategies for static and dynamic osmo-response.</title>
        <authorList>
            <person name="Becker E.A."/>
            <person name="Seitzer P.M."/>
            <person name="Tritt A."/>
            <person name="Larsen D."/>
            <person name="Krusor M."/>
            <person name="Yao A.I."/>
            <person name="Wu D."/>
            <person name="Madern D."/>
            <person name="Eisen J.A."/>
            <person name="Darling A.E."/>
            <person name="Facciotti M.T."/>
        </authorList>
    </citation>
    <scope>NUCLEOTIDE SEQUENCE [LARGE SCALE GENOMIC DNA]</scope>
    <source>
        <strain evidence="1 2">DSM 12281</strain>
    </source>
</reference>
<organism evidence="1 2">
    <name type="scientific">Natrialba taiwanensis DSM 12281</name>
    <dbReference type="NCBI Taxonomy" id="1230458"/>
    <lineage>
        <taxon>Archaea</taxon>
        <taxon>Methanobacteriati</taxon>
        <taxon>Methanobacteriota</taxon>
        <taxon>Stenosarchaea group</taxon>
        <taxon>Halobacteria</taxon>
        <taxon>Halobacteriales</taxon>
        <taxon>Natrialbaceae</taxon>
        <taxon>Natrialba</taxon>
    </lineage>
</organism>
<evidence type="ECO:0000313" key="1">
    <source>
        <dbReference type="EMBL" id="ELY86440.1"/>
    </source>
</evidence>
<accession>L9ZIV9</accession>
<evidence type="ECO:0000313" key="2">
    <source>
        <dbReference type="Proteomes" id="UP000011648"/>
    </source>
</evidence>
<name>L9ZIV9_9EURY</name>
<dbReference type="EMBL" id="AOIL01000061">
    <property type="protein sequence ID" value="ELY86440.1"/>
    <property type="molecule type" value="Genomic_DNA"/>
</dbReference>
<dbReference type="AlphaFoldDB" id="L9ZIV9"/>
<protein>
    <submittedName>
        <fullName evidence="1">Uncharacterized protein</fullName>
    </submittedName>
</protein>
<comment type="caution">
    <text evidence="1">The sequence shown here is derived from an EMBL/GenBank/DDBJ whole genome shotgun (WGS) entry which is preliminary data.</text>
</comment>
<proteinExistence type="predicted"/>
<sequence length="127" mass="14896">MCQDLISRRDIDIEDFERLTVDHRPDRDFFVVDKVKVDSYLLSLLVARLEHALELVKPLSDRLIGPINERFNPSVRKASMIQKCCEDTPPCRRVFSRRYPTLLGFPNYMGKNYTILTHSSTKFLLSY</sequence>
<gene>
    <name evidence="1" type="ORF">C484_18377</name>
</gene>
<dbReference type="Proteomes" id="UP000011648">
    <property type="component" value="Unassembled WGS sequence"/>
</dbReference>
<keyword evidence="2" id="KW-1185">Reference proteome</keyword>